<proteinExistence type="predicted"/>
<dbReference type="InterPro" id="IPR003439">
    <property type="entry name" value="ABC_transporter-like_ATP-bd"/>
</dbReference>
<dbReference type="Pfam" id="PF00005">
    <property type="entry name" value="ABC_tran"/>
    <property type="match status" value="1"/>
</dbReference>
<feature type="compositionally biased region" description="Low complexity" evidence="4">
    <location>
        <begin position="1"/>
        <end position="11"/>
    </location>
</feature>
<protein>
    <submittedName>
        <fullName evidence="6">ABC transporter ATP-binding protein</fullName>
    </submittedName>
</protein>
<evidence type="ECO:0000256" key="1">
    <source>
        <dbReference type="ARBA" id="ARBA00022448"/>
    </source>
</evidence>
<evidence type="ECO:0000259" key="5">
    <source>
        <dbReference type="PROSITE" id="PS50893"/>
    </source>
</evidence>
<comment type="caution">
    <text evidence="6">The sequence shown here is derived from an EMBL/GenBank/DDBJ whole genome shotgun (WGS) entry which is preliminary data.</text>
</comment>
<dbReference type="PANTHER" id="PTHR42788:SF13">
    <property type="entry name" value="ALIPHATIC SULFONATES IMPORT ATP-BINDING PROTEIN SSUB"/>
    <property type="match status" value="1"/>
</dbReference>
<keyword evidence="7" id="KW-1185">Reference proteome</keyword>
<dbReference type="InterPro" id="IPR003593">
    <property type="entry name" value="AAA+_ATPase"/>
</dbReference>
<keyword evidence="3 6" id="KW-0067">ATP-binding</keyword>
<dbReference type="GO" id="GO:0005524">
    <property type="term" value="F:ATP binding"/>
    <property type="evidence" value="ECO:0007669"/>
    <property type="project" value="UniProtKB-KW"/>
</dbReference>
<dbReference type="RefSeq" id="WP_321544565.1">
    <property type="nucleotide sequence ID" value="NZ_JAXIVS010000002.1"/>
</dbReference>
<sequence>MSTRPSSLPPLHVVPPPAASPRPTKIRVEGVRMVFPGDGQPMTVLNDVHLELRAGEIICIVGPSGCGKSTLLNILGGFIRPTHGQVLIDGAPVQGPDPRRIFVFQESSVFPWLTVEENIGFGLERLPRAERRERVEHYVEIVGLQGFERSYPHQLSGGMKQRLEFARALAVQPDVLFLDESFGALDSITRLKMRQELLRIWSVEPKTIICVTHDIDEAVQLSDRVVVMGARPARVQRIVDIHLPRPRDLSDPRYLALRDSILDEIGIAHAI</sequence>
<dbReference type="InterPro" id="IPR027417">
    <property type="entry name" value="P-loop_NTPase"/>
</dbReference>
<dbReference type="Proteomes" id="UP001291309">
    <property type="component" value="Unassembled WGS sequence"/>
</dbReference>
<gene>
    <name evidence="6" type="ORF">SYV04_05570</name>
</gene>
<dbReference type="PROSITE" id="PS00211">
    <property type="entry name" value="ABC_TRANSPORTER_1"/>
    <property type="match status" value="1"/>
</dbReference>
<organism evidence="6 7">
    <name type="scientific">Hyalangium rubrum</name>
    <dbReference type="NCBI Taxonomy" id="3103134"/>
    <lineage>
        <taxon>Bacteria</taxon>
        <taxon>Pseudomonadati</taxon>
        <taxon>Myxococcota</taxon>
        <taxon>Myxococcia</taxon>
        <taxon>Myxococcales</taxon>
        <taxon>Cystobacterineae</taxon>
        <taxon>Archangiaceae</taxon>
        <taxon>Hyalangium</taxon>
    </lineage>
</organism>
<feature type="domain" description="ABC transporter" evidence="5">
    <location>
        <begin position="26"/>
        <end position="255"/>
    </location>
</feature>
<reference evidence="6 7" key="1">
    <citation type="submission" date="2023-12" db="EMBL/GenBank/DDBJ databases">
        <title>the genome sequence of Hyalangium sp. s54d21.</title>
        <authorList>
            <person name="Zhang X."/>
        </authorList>
    </citation>
    <scope>NUCLEOTIDE SEQUENCE [LARGE SCALE GENOMIC DNA]</scope>
    <source>
        <strain evidence="7">s54d21</strain>
    </source>
</reference>
<evidence type="ECO:0000256" key="2">
    <source>
        <dbReference type="ARBA" id="ARBA00022741"/>
    </source>
</evidence>
<keyword evidence="1" id="KW-0813">Transport</keyword>
<evidence type="ECO:0000313" key="7">
    <source>
        <dbReference type="Proteomes" id="UP001291309"/>
    </source>
</evidence>
<feature type="region of interest" description="Disordered" evidence="4">
    <location>
        <begin position="1"/>
        <end position="22"/>
    </location>
</feature>
<dbReference type="PROSITE" id="PS50893">
    <property type="entry name" value="ABC_TRANSPORTER_2"/>
    <property type="match status" value="1"/>
</dbReference>
<dbReference type="PANTHER" id="PTHR42788">
    <property type="entry name" value="TAURINE IMPORT ATP-BINDING PROTEIN-RELATED"/>
    <property type="match status" value="1"/>
</dbReference>
<evidence type="ECO:0000313" key="6">
    <source>
        <dbReference type="EMBL" id="MDY7225838.1"/>
    </source>
</evidence>
<dbReference type="Gene3D" id="3.40.50.300">
    <property type="entry name" value="P-loop containing nucleotide triphosphate hydrolases"/>
    <property type="match status" value="1"/>
</dbReference>
<dbReference type="EMBL" id="JAXIVS010000002">
    <property type="protein sequence ID" value="MDY7225838.1"/>
    <property type="molecule type" value="Genomic_DNA"/>
</dbReference>
<name>A0ABU5GZ77_9BACT</name>
<dbReference type="CDD" id="cd03293">
    <property type="entry name" value="ABC_NrtD_SsuB_transporters"/>
    <property type="match status" value="1"/>
</dbReference>
<evidence type="ECO:0000256" key="4">
    <source>
        <dbReference type="SAM" id="MobiDB-lite"/>
    </source>
</evidence>
<dbReference type="SUPFAM" id="SSF52540">
    <property type="entry name" value="P-loop containing nucleoside triphosphate hydrolases"/>
    <property type="match status" value="1"/>
</dbReference>
<dbReference type="InterPro" id="IPR017871">
    <property type="entry name" value="ABC_transporter-like_CS"/>
</dbReference>
<dbReference type="InterPro" id="IPR050166">
    <property type="entry name" value="ABC_transporter_ATP-bind"/>
</dbReference>
<evidence type="ECO:0000256" key="3">
    <source>
        <dbReference type="ARBA" id="ARBA00022840"/>
    </source>
</evidence>
<dbReference type="SMART" id="SM00382">
    <property type="entry name" value="AAA"/>
    <property type="match status" value="1"/>
</dbReference>
<keyword evidence="2" id="KW-0547">Nucleotide-binding</keyword>
<accession>A0ABU5GZ77</accession>